<keyword evidence="8" id="KW-0573">Peptidoglycan synthesis</keyword>
<dbReference type="SUPFAM" id="SSF56059">
    <property type="entry name" value="Glutathione synthetase ATP-binding domain-like"/>
    <property type="match status" value="1"/>
</dbReference>
<name>A0A0F8XWU8_9ZZZZ</name>
<dbReference type="SUPFAM" id="SSF52440">
    <property type="entry name" value="PreATP-grasp domain"/>
    <property type="match status" value="1"/>
</dbReference>
<dbReference type="InterPro" id="IPR011761">
    <property type="entry name" value="ATP-grasp"/>
</dbReference>
<keyword evidence="4" id="KW-0436">Ligase</keyword>
<comment type="subcellular location">
    <subcellularLocation>
        <location evidence="1">Cytoplasm</location>
    </subcellularLocation>
</comment>
<dbReference type="InterPro" id="IPR000291">
    <property type="entry name" value="D-Ala_lig_Van_CS"/>
</dbReference>
<dbReference type="PANTHER" id="PTHR23132:SF23">
    <property type="entry name" value="D-ALANINE--D-ALANINE LIGASE B"/>
    <property type="match status" value="1"/>
</dbReference>
<dbReference type="NCBIfam" id="TIGR01205">
    <property type="entry name" value="D_ala_D_alaTIGR"/>
    <property type="match status" value="1"/>
</dbReference>
<evidence type="ECO:0000256" key="7">
    <source>
        <dbReference type="ARBA" id="ARBA00022960"/>
    </source>
</evidence>
<dbReference type="InterPro" id="IPR011095">
    <property type="entry name" value="Dala_Dala_lig_C"/>
</dbReference>
<dbReference type="Gene3D" id="3.40.50.20">
    <property type="match status" value="1"/>
</dbReference>
<reference evidence="11" key="1">
    <citation type="journal article" date="2015" name="Nature">
        <title>Complex archaea that bridge the gap between prokaryotes and eukaryotes.</title>
        <authorList>
            <person name="Spang A."/>
            <person name="Saw J.H."/>
            <person name="Jorgensen S.L."/>
            <person name="Zaremba-Niedzwiedzka K."/>
            <person name="Martijn J."/>
            <person name="Lind A.E."/>
            <person name="van Eijk R."/>
            <person name="Schleper C."/>
            <person name="Guy L."/>
            <person name="Ettema T.J."/>
        </authorList>
    </citation>
    <scope>NUCLEOTIDE SEQUENCE</scope>
</reference>
<dbReference type="Gene3D" id="3.30.1490.20">
    <property type="entry name" value="ATP-grasp fold, A domain"/>
    <property type="match status" value="1"/>
</dbReference>
<dbReference type="InterPro" id="IPR011127">
    <property type="entry name" value="Dala_Dala_lig_N"/>
</dbReference>
<comment type="caution">
    <text evidence="11">The sequence shown here is derived from an EMBL/GenBank/DDBJ whole genome shotgun (WGS) entry which is preliminary data.</text>
</comment>
<keyword evidence="6" id="KW-0067">ATP-binding</keyword>
<dbReference type="HAMAP" id="MF_00047">
    <property type="entry name" value="Dala_Dala_lig"/>
    <property type="match status" value="1"/>
</dbReference>
<evidence type="ECO:0000259" key="10">
    <source>
        <dbReference type="PROSITE" id="PS50975"/>
    </source>
</evidence>
<dbReference type="GO" id="GO:0071555">
    <property type="term" value="P:cell wall organization"/>
    <property type="evidence" value="ECO:0007669"/>
    <property type="project" value="UniProtKB-KW"/>
</dbReference>
<evidence type="ECO:0000256" key="6">
    <source>
        <dbReference type="ARBA" id="ARBA00022840"/>
    </source>
</evidence>
<sequence>GRHMRKNLRIGVLLGGTSAEREVSLISGAAVSAALKELGYDVVDIDAGADLSVRIAQERIGLAFIALHGGTGEDGSVQGLLEVMGVPYTGSGVLASAMAMDKLVSKTLFESAGLKVPEFEVISSTDEKVNMTLPVVVKPSREGSSIGVFIVTEDNKLDEALEAALSYKGPALVERYIKGKEVQIAVLGDRALGGVEVRPSNEFYDYEAKYTAGKTQYVLPPELDEDSYEKAKEAGLLAHMALGCAGATRVDLLVEGEDIYALEVNTIPGMTETSLLPKIAAQSGLDFKALLEEIVNDVQAGSGGERKWK</sequence>
<dbReference type="GO" id="GO:0005737">
    <property type="term" value="C:cytoplasm"/>
    <property type="evidence" value="ECO:0007669"/>
    <property type="project" value="UniProtKB-SubCell"/>
</dbReference>
<feature type="domain" description="ATP-grasp" evidence="10">
    <location>
        <begin position="106"/>
        <end position="296"/>
    </location>
</feature>
<dbReference type="GO" id="GO:0008716">
    <property type="term" value="F:D-alanine-D-alanine ligase activity"/>
    <property type="evidence" value="ECO:0007669"/>
    <property type="project" value="InterPro"/>
</dbReference>
<evidence type="ECO:0000256" key="1">
    <source>
        <dbReference type="ARBA" id="ARBA00004496"/>
    </source>
</evidence>
<dbReference type="InterPro" id="IPR013815">
    <property type="entry name" value="ATP_grasp_subdomain_1"/>
</dbReference>
<evidence type="ECO:0000313" key="11">
    <source>
        <dbReference type="EMBL" id="KKK73582.1"/>
    </source>
</evidence>
<evidence type="ECO:0000256" key="4">
    <source>
        <dbReference type="ARBA" id="ARBA00022598"/>
    </source>
</evidence>
<proteinExistence type="inferred from homology"/>
<dbReference type="Pfam" id="PF07478">
    <property type="entry name" value="Dala_Dala_lig_C"/>
    <property type="match status" value="1"/>
</dbReference>
<evidence type="ECO:0000256" key="2">
    <source>
        <dbReference type="ARBA" id="ARBA00010871"/>
    </source>
</evidence>
<dbReference type="Pfam" id="PF01820">
    <property type="entry name" value="Dala_Dala_lig_N"/>
    <property type="match status" value="1"/>
</dbReference>
<dbReference type="Gene3D" id="3.30.470.20">
    <property type="entry name" value="ATP-grasp fold, B domain"/>
    <property type="match status" value="1"/>
</dbReference>
<keyword evidence="5" id="KW-0547">Nucleotide-binding</keyword>
<dbReference type="NCBIfam" id="NF002378">
    <property type="entry name" value="PRK01372.1"/>
    <property type="match status" value="1"/>
</dbReference>
<keyword evidence="7" id="KW-0133">Cell shape</keyword>
<organism evidence="11">
    <name type="scientific">marine sediment metagenome</name>
    <dbReference type="NCBI Taxonomy" id="412755"/>
    <lineage>
        <taxon>unclassified sequences</taxon>
        <taxon>metagenomes</taxon>
        <taxon>ecological metagenomes</taxon>
    </lineage>
</organism>
<dbReference type="PROSITE" id="PS00844">
    <property type="entry name" value="DALA_DALA_LIGASE_2"/>
    <property type="match status" value="1"/>
</dbReference>
<dbReference type="PROSITE" id="PS50975">
    <property type="entry name" value="ATP_GRASP"/>
    <property type="match status" value="1"/>
</dbReference>
<dbReference type="PANTHER" id="PTHR23132">
    <property type="entry name" value="D-ALANINE--D-ALANINE LIGASE"/>
    <property type="match status" value="1"/>
</dbReference>
<dbReference type="GO" id="GO:0046872">
    <property type="term" value="F:metal ion binding"/>
    <property type="evidence" value="ECO:0007669"/>
    <property type="project" value="InterPro"/>
</dbReference>
<gene>
    <name evidence="11" type="ORF">LCGC14_2892380</name>
</gene>
<dbReference type="InterPro" id="IPR016185">
    <property type="entry name" value="PreATP-grasp_dom_sf"/>
</dbReference>
<evidence type="ECO:0000256" key="3">
    <source>
        <dbReference type="ARBA" id="ARBA00022490"/>
    </source>
</evidence>
<dbReference type="GO" id="GO:0009252">
    <property type="term" value="P:peptidoglycan biosynthetic process"/>
    <property type="evidence" value="ECO:0007669"/>
    <property type="project" value="UniProtKB-KW"/>
</dbReference>
<feature type="non-terminal residue" evidence="11">
    <location>
        <position position="1"/>
    </location>
</feature>
<evidence type="ECO:0000256" key="5">
    <source>
        <dbReference type="ARBA" id="ARBA00022741"/>
    </source>
</evidence>
<comment type="similarity">
    <text evidence="2">Belongs to the D-alanine--D-alanine ligase family.</text>
</comment>
<dbReference type="PIRSF" id="PIRSF039102">
    <property type="entry name" value="Ddl/VanB"/>
    <property type="match status" value="1"/>
</dbReference>
<accession>A0A0F8XWU8</accession>
<dbReference type="PROSITE" id="PS00843">
    <property type="entry name" value="DALA_DALA_LIGASE_1"/>
    <property type="match status" value="1"/>
</dbReference>
<dbReference type="AlphaFoldDB" id="A0A0F8XWU8"/>
<dbReference type="GO" id="GO:0008360">
    <property type="term" value="P:regulation of cell shape"/>
    <property type="evidence" value="ECO:0007669"/>
    <property type="project" value="UniProtKB-KW"/>
</dbReference>
<protein>
    <recommendedName>
        <fullName evidence="10">ATP-grasp domain-containing protein</fullName>
    </recommendedName>
</protein>
<evidence type="ECO:0000256" key="8">
    <source>
        <dbReference type="ARBA" id="ARBA00022984"/>
    </source>
</evidence>
<dbReference type="EMBL" id="LAZR01056725">
    <property type="protein sequence ID" value="KKK73582.1"/>
    <property type="molecule type" value="Genomic_DNA"/>
</dbReference>
<dbReference type="InterPro" id="IPR005905">
    <property type="entry name" value="D_ala_D_ala"/>
</dbReference>
<keyword evidence="3" id="KW-0963">Cytoplasm</keyword>
<dbReference type="GO" id="GO:0005524">
    <property type="term" value="F:ATP binding"/>
    <property type="evidence" value="ECO:0007669"/>
    <property type="project" value="UniProtKB-KW"/>
</dbReference>
<keyword evidence="9" id="KW-0961">Cell wall biogenesis/degradation</keyword>
<evidence type="ECO:0000256" key="9">
    <source>
        <dbReference type="ARBA" id="ARBA00023316"/>
    </source>
</evidence>